<evidence type="ECO:0000256" key="1">
    <source>
        <dbReference type="SAM" id="MobiDB-lite"/>
    </source>
</evidence>
<organism evidence="2">
    <name type="scientific">marine sediment metagenome</name>
    <dbReference type="NCBI Taxonomy" id="412755"/>
    <lineage>
        <taxon>unclassified sequences</taxon>
        <taxon>metagenomes</taxon>
        <taxon>ecological metagenomes</taxon>
    </lineage>
</organism>
<name>A0A0F9H2U8_9ZZZZ</name>
<feature type="region of interest" description="Disordered" evidence="1">
    <location>
        <begin position="88"/>
        <end position="127"/>
    </location>
</feature>
<sequence length="279" mass="29482">MPNKDDAPKNPSSEDPQKPAEGPPSPADGSSGDPNDQGKQGTDTLESLASRKVQALMDTSQAYMEQGRYAELDPKVIQLLTNYDRLTQTPNPGVGAEGVAPASGVDPGSSDPNAPAQRKSYEQLGREAQSKEVLTKITGQVEAGLVKSMWAEDVRSLYAELGKTQVTTEQFASVDFTDQKRFPPNQTGYTAWRTAATALRVQMAGGKGSATGEDEDGNSSALDADRTKAAAGGKQPNPASSSPALTDITKATERKKAGKLDGKEYLDIVRRGTSPGILK</sequence>
<feature type="region of interest" description="Disordered" evidence="1">
    <location>
        <begin position="1"/>
        <end position="53"/>
    </location>
</feature>
<proteinExistence type="predicted"/>
<gene>
    <name evidence="2" type="ORF">LCGC14_2049750</name>
</gene>
<feature type="compositionally biased region" description="Basic and acidic residues" evidence="1">
    <location>
        <begin position="250"/>
        <end position="263"/>
    </location>
</feature>
<reference evidence="2" key="1">
    <citation type="journal article" date="2015" name="Nature">
        <title>Complex archaea that bridge the gap between prokaryotes and eukaryotes.</title>
        <authorList>
            <person name="Spang A."/>
            <person name="Saw J.H."/>
            <person name="Jorgensen S.L."/>
            <person name="Zaremba-Niedzwiedzka K."/>
            <person name="Martijn J."/>
            <person name="Lind A.E."/>
            <person name="van Eijk R."/>
            <person name="Schleper C."/>
            <person name="Guy L."/>
            <person name="Ettema T.J."/>
        </authorList>
    </citation>
    <scope>NUCLEOTIDE SEQUENCE</scope>
</reference>
<accession>A0A0F9H2U8</accession>
<protein>
    <submittedName>
        <fullName evidence="2">Uncharacterized protein</fullName>
    </submittedName>
</protein>
<evidence type="ECO:0000313" key="2">
    <source>
        <dbReference type="EMBL" id="KKL75950.1"/>
    </source>
</evidence>
<feature type="compositionally biased region" description="Polar residues" evidence="1">
    <location>
        <begin position="37"/>
        <end position="47"/>
    </location>
</feature>
<feature type="region of interest" description="Disordered" evidence="1">
    <location>
        <begin position="203"/>
        <end position="263"/>
    </location>
</feature>
<comment type="caution">
    <text evidence="2">The sequence shown here is derived from an EMBL/GenBank/DDBJ whole genome shotgun (WGS) entry which is preliminary data.</text>
</comment>
<dbReference type="AlphaFoldDB" id="A0A0F9H2U8"/>
<dbReference type="EMBL" id="LAZR01024203">
    <property type="protein sequence ID" value="KKL75950.1"/>
    <property type="molecule type" value="Genomic_DNA"/>
</dbReference>